<dbReference type="PANTHER" id="PTHR10629">
    <property type="entry name" value="CYTOSINE-SPECIFIC METHYLTRANSFERASE"/>
    <property type="match status" value="1"/>
</dbReference>
<dbReference type="EC" id="2.1.1.37" evidence="1"/>
<dbReference type="InterPro" id="IPR001525">
    <property type="entry name" value="C5_MeTfrase"/>
</dbReference>
<evidence type="ECO:0000313" key="8">
    <source>
        <dbReference type="EMBL" id="MBI4921879.1"/>
    </source>
</evidence>
<sequence>MNAILQETVRDFAELRGLPIPAELIVDGFAGGGGASEGIEEGFRRLRARGFLPPGHPGTVSIAINHDEAAIAMHAANHPDTLHLPHDIWKVNPLKVTNGLPVGFMWASPDCRHHSKAKGGRPVSKSVRDLAWVVAYWGKRVRPRRIALENVEEFRDWGPLLRVSEGVYRPDPARKGDTFDRWVGSFVRLGYTVELRLLRGCDYGDPTIRKRLFVIMACDGEPIVWPQPTHGDPKSEAVRSGRLKPWKTTAGCIDWELPCPSILLDRDEARAYTKATGTRIVRPLARNTMARIAKGVKRYVLDAAEPFIVTCNHGGEHYRGQGTGTPFATVTRARDAHGLVVPSVVSYYGEGEGSDDRSAPVDRPLNVVTTAPRHALVDAEIAPFVTYGQHDGGSSRDIGEPLHTVEASPKNTDALAAVSLAPFVSRQFGKSIGGAVDEPSGTITAGGGGKSALASAFLVPRYGERPGQEPRTRPVDEVGPTIVPTGNGGDLAAIFLAQHNGDARPDGSDGARPGRPVDEPLPTATTRGTQAQLAAVFLAQNNTDVVGHDAREPASTIVGKGSTQSLVSCALAPDQSDRSGVIAAHMLSLKGSDRRASAIDDPHPAVTAQGKHSAVISLPLMTAYYGNDQAVGSAMDEPSRVVTGNDRFGFVVASATPPPLTPAQLARARQVAAFLREFGCWDGRELVTVTIKGVSYVVVDIGMRMLTARELARAQGFPDSYILAAPYRGGVLSDTEQRHKIGNSVNPGVAAAIFEANYRPRPARWQPTQALRSGARQPQLRAA</sequence>
<organism evidence="8 9">
    <name type="scientific">Devosia nanyangense</name>
    <dbReference type="NCBI Taxonomy" id="1228055"/>
    <lineage>
        <taxon>Bacteria</taxon>
        <taxon>Pseudomonadati</taxon>
        <taxon>Pseudomonadota</taxon>
        <taxon>Alphaproteobacteria</taxon>
        <taxon>Hyphomicrobiales</taxon>
        <taxon>Devosiaceae</taxon>
        <taxon>Devosia</taxon>
    </lineage>
</organism>
<dbReference type="AlphaFoldDB" id="A0A933L091"/>
<gene>
    <name evidence="8" type="ORF">HY834_09030</name>
</gene>
<feature type="region of interest" description="Disordered" evidence="7">
    <location>
        <begin position="500"/>
        <end position="524"/>
    </location>
</feature>
<evidence type="ECO:0000256" key="4">
    <source>
        <dbReference type="ARBA" id="ARBA00022691"/>
    </source>
</evidence>
<proteinExistence type="predicted"/>
<dbReference type="Gene3D" id="3.90.120.10">
    <property type="entry name" value="DNA Methylase, subunit A, domain 2"/>
    <property type="match status" value="1"/>
</dbReference>
<evidence type="ECO:0000256" key="7">
    <source>
        <dbReference type="SAM" id="MobiDB-lite"/>
    </source>
</evidence>
<keyword evidence="2 8" id="KW-0489">Methyltransferase</keyword>
<dbReference type="Pfam" id="PF00145">
    <property type="entry name" value="DNA_methylase"/>
    <property type="match status" value="2"/>
</dbReference>
<dbReference type="PRINTS" id="PR00105">
    <property type="entry name" value="C5METTRFRASE"/>
</dbReference>
<dbReference type="Gene3D" id="3.40.50.150">
    <property type="entry name" value="Vaccinia Virus protein VP39"/>
    <property type="match status" value="1"/>
</dbReference>
<evidence type="ECO:0000256" key="6">
    <source>
        <dbReference type="ARBA" id="ARBA00047422"/>
    </source>
</evidence>
<name>A0A933L091_9HYPH</name>
<keyword evidence="4" id="KW-0949">S-adenosyl-L-methionine</keyword>
<evidence type="ECO:0000256" key="2">
    <source>
        <dbReference type="ARBA" id="ARBA00022603"/>
    </source>
</evidence>
<dbReference type="Proteomes" id="UP000782610">
    <property type="component" value="Unassembled WGS sequence"/>
</dbReference>
<dbReference type="SUPFAM" id="SSF53335">
    <property type="entry name" value="S-adenosyl-L-methionine-dependent methyltransferases"/>
    <property type="match status" value="1"/>
</dbReference>
<dbReference type="PANTHER" id="PTHR10629:SF52">
    <property type="entry name" value="DNA (CYTOSINE-5)-METHYLTRANSFERASE 1"/>
    <property type="match status" value="1"/>
</dbReference>
<dbReference type="GO" id="GO:0032259">
    <property type="term" value="P:methylation"/>
    <property type="evidence" value="ECO:0007669"/>
    <property type="project" value="UniProtKB-KW"/>
</dbReference>
<dbReference type="InterPro" id="IPR029063">
    <property type="entry name" value="SAM-dependent_MTases_sf"/>
</dbReference>
<evidence type="ECO:0000313" key="9">
    <source>
        <dbReference type="Proteomes" id="UP000782610"/>
    </source>
</evidence>
<dbReference type="GO" id="GO:0003886">
    <property type="term" value="F:DNA (cytosine-5-)-methyltransferase activity"/>
    <property type="evidence" value="ECO:0007669"/>
    <property type="project" value="UniProtKB-EC"/>
</dbReference>
<evidence type="ECO:0000256" key="5">
    <source>
        <dbReference type="ARBA" id="ARBA00022747"/>
    </source>
</evidence>
<dbReference type="GO" id="GO:0009307">
    <property type="term" value="P:DNA restriction-modification system"/>
    <property type="evidence" value="ECO:0007669"/>
    <property type="project" value="UniProtKB-KW"/>
</dbReference>
<keyword evidence="3" id="KW-0808">Transferase</keyword>
<protein>
    <recommendedName>
        <fullName evidence="1">DNA (cytosine-5-)-methyltransferase</fullName>
        <ecNumber evidence="1">2.1.1.37</ecNumber>
    </recommendedName>
</protein>
<evidence type="ECO:0000256" key="1">
    <source>
        <dbReference type="ARBA" id="ARBA00011975"/>
    </source>
</evidence>
<evidence type="ECO:0000256" key="3">
    <source>
        <dbReference type="ARBA" id="ARBA00022679"/>
    </source>
</evidence>
<dbReference type="GO" id="GO:0044027">
    <property type="term" value="P:negative regulation of gene expression via chromosomal CpG island methylation"/>
    <property type="evidence" value="ECO:0007669"/>
    <property type="project" value="TreeGrafter"/>
</dbReference>
<keyword evidence="5" id="KW-0680">Restriction system</keyword>
<reference evidence="8" key="1">
    <citation type="submission" date="2020-07" db="EMBL/GenBank/DDBJ databases">
        <title>Huge and variable diversity of episymbiotic CPR bacteria and DPANN archaea in groundwater ecosystems.</title>
        <authorList>
            <person name="He C.Y."/>
            <person name="Keren R."/>
            <person name="Whittaker M."/>
            <person name="Farag I.F."/>
            <person name="Doudna J."/>
            <person name="Cate J.H.D."/>
            <person name="Banfield J.F."/>
        </authorList>
    </citation>
    <scope>NUCLEOTIDE SEQUENCE</scope>
    <source>
        <strain evidence="8">NC_groundwater_1586_Pr3_B-0.1um_66_15</strain>
    </source>
</reference>
<dbReference type="InterPro" id="IPR050390">
    <property type="entry name" value="C5-Methyltransferase"/>
</dbReference>
<comment type="catalytic activity">
    <reaction evidence="6">
        <text>a 2'-deoxycytidine in DNA + S-adenosyl-L-methionine = a 5-methyl-2'-deoxycytidine in DNA + S-adenosyl-L-homocysteine + H(+)</text>
        <dbReference type="Rhea" id="RHEA:13681"/>
        <dbReference type="Rhea" id="RHEA-COMP:11369"/>
        <dbReference type="Rhea" id="RHEA-COMP:11370"/>
        <dbReference type="ChEBI" id="CHEBI:15378"/>
        <dbReference type="ChEBI" id="CHEBI:57856"/>
        <dbReference type="ChEBI" id="CHEBI:59789"/>
        <dbReference type="ChEBI" id="CHEBI:85452"/>
        <dbReference type="ChEBI" id="CHEBI:85454"/>
        <dbReference type="EC" id="2.1.1.37"/>
    </reaction>
</comment>
<dbReference type="GO" id="GO:0003677">
    <property type="term" value="F:DNA binding"/>
    <property type="evidence" value="ECO:0007669"/>
    <property type="project" value="TreeGrafter"/>
</dbReference>
<dbReference type="EMBL" id="JACRAF010000025">
    <property type="protein sequence ID" value="MBI4921879.1"/>
    <property type="molecule type" value="Genomic_DNA"/>
</dbReference>
<accession>A0A933L091</accession>
<comment type="caution">
    <text evidence="8">The sequence shown here is derived from an EMBL/GenBank/DDBJ whole genome shotgun (WGS) entry which is preliminary data.</text>
</comment>